<gene>
    <name evidence="2" type="ORF">U0070_023632</name>
</gene>
<feature type="region of interest" description="Disordered" evidence="1">
    <location>
        <begin position="69"/>
        <end position="108"/>
    </location>
</feature>
<feature type="non-terminal residue" evidence="2">
    <location>
        <position position="1"/>
    </location>
</feature>
<evidence type="ECO:0000313" key="2">
    <source>
        <dbReference type="EMBL" id="KAK7816149.1"/>
    </source>
</evidence>
<sequence length="156" mass="16514">HAQLRPARAFLRAPTHARDANFSAAAGAQGAVRVEGRGLRNGAGPVERGGACRVGKSDATRAGCTGDFLVKQQQQKHQPSKQPRRAKKGERKSPSLTPPRATRAPRLCADAAERSRRFDAPPKSMAAVCCTMHALCACTSDCVPGSENCGGSVYKF</sequence>
<accession>A0AAW0IP92</accession>
<protein>
    <submittedName>
        <fullName evidence="2">Uncharacterized protein</fullName>
    </submittedName>
</protein>
<dbReference type="EMBL" id="JBBHLL010000105">
    <property type="protein sequence ID" value="KAK7816149.1"/>
    <property type="molecule type" value="Genomic_DNA"/>
</dbReference>
<dbReference type="Proteomes" id="UP001488838">
    <property type="component" value="Unassembled WGS sequence"/>
</dbReference>
<feature type="compositionally biased region" description="Basic residues" evidence="1">
    <location>
        <begin position="78"/>
        <end position="90"/>
    </location>
</feature>
<reference evidence="2 3" key="1">
    <citation type="journal article" date="2023" name="bioRxiv">
        <title>Conserved and derived expression patterns and positive selection on dental genes reveal complex evolutionary context of ever-growing rodent molars.</title>
        <authorList>
            <person name="Calamari Z.T."/>
            <person name="Song A."/>
            <person name="Cohen E."/>
            <person name="Akter M."/>
            <person name="Roy R.D."/>
            <person name="Hallikas O."/>
            <person name="Christensen M.M."/>
            <person name="Li P."/>
            <person name="Marangoni P."/>
            <person name="Jernvall J."/>
            <person name="Klein O.D."/>
        </authorList>
    </citation>
    <scope>NUCLEOTIDE SEQUENCE [LARGE SCALE GENOMIC DNA]</scope>
    <source>
        <strain evidence="2">V071</strain>
    </source>
</reference>
<evidence type="ECO:0000313" key="3">
    <source>
        <dbReference type="Proteomes" id="UP001488838"/>
    </source>
</evidence>
<keyword evidence="3" id="KW-1185">Reference proteome</keyword>
<proteinExistence type="predicted"/>
<evidence type="ECO:0000256" key="1">
    <source>
        <dbReference type="SAM" id="MobiDB-lite"/>
    </source>
</evidence>
<dbReference type="AlphaFoldDB" id="A0AAW0IP92"/>
<name>A0AAW0IP92_MYOGA</name>
<organism evidence="2 3">
    <name type="scientific">Myodes glareolus</name>
    <name type="common">Bank vole</name>
    <name type="synonym">Clethrionomys glareolus</name>
    <dbReference type="NCBI Taxonomy" id="447135"/>
    <lineage>
        <taxon>Eukaryota</taxon>
        <taxon>Metazoa</taxon>
        <taxon>Chordata</taxon>
        <taxon>Craniata</taxon>
        <taxon>Vertebrata</taxon>
        <taxon>Euteleostomi</taxon>
        <taxon>Mammalia</taxon>
        <taxon>Eutheria</taxon>
        <taxon>Euarchontoglires</taxon>
        <taxon>Glires</taxon>
        <taxon>Rodentia</taxon>
        <taxon>Myomorpha</taxon>
        <taxon>Muroidea</taxon>
        <taxon>Cricetidae</taxon>
        <taxon>Arvicolinae</taxon>
        <taxon>Myodes</taxon>
    </lineage>
</organism>
<comment type="caution">
    <text evidence="2">The sequence shown here is derived from an EMBL/GenBank/DDBJ whole genome shotgun (WGS) entry which is preliminary data.</text>
</comment>